<dbReference type="GO" id="GO:0006281">
    <property type="term" value="P:DNA repair"/>
    <property type="evidence" value="ECO:0007669"/>
    <property type="project" value="UniProtKB-KW"/>
</dbReference>
<evidence type="ECO:0000313" key="9">
    <source>
        <dbReference type="EMBL" id="EXM38578.1"/>
    </source>
</evidence>
<dbReference type="InterPro" id="IPR011604">
    <property type="entry name" value="PDDEXK-like_dom_sf"/>
</dbReference>
<dbReference type="Pfam" id="PF12705">
    <property type="entry name" value="PDDEXK_1"/>
    <property type="match status" value="1"/>
</dbReference>
<keyword evidence="10" id="KW-1185">Reference proteome</keyword>
<accession>A0A011VVH9</accession>
<gene>
    <name evidence="9" type="ORF">RASY3_14825</name>
</gene>
<protein>
    <recommendedName>
        <fullName evidence="8">PD-(D/E)XK endonuclease-like domain-containing protein</fullName>
    </recommendedName>
</protein>
<keyword evidence="5" id="KW-0067">ATP-binding</keyword>
<dbReference type="AlphaFoldDB" id="A0A011VVH9"/>
<evidence type="ECO:0000259" key="8">
    <source>
        <dbReference type="Pfam" id="PF12705"/>
    </source>
</evidence>
<proteinExistence type="predicted"/>
<dbReference type="GO" id="GO:0004386">
    <property type="term" value="F:helicase activity"/>
    <property type="evidence" value="ECO:0007669"/>
    <property type="project" value="UniProtKB-KW"/>
</dbReference>
<evidence type="ECO:0000256" key="2">
    <source>
        <dbReference type="ARBA" id="ARBA00022763"/>
    </source>
</evidence>
<keyword evidence="4" id="KW-0347">Helicase</keyword>
<keyword evidence="3" id="KW-0378">Hydrolase</keyword>
<keyword evidence="6" id="KW-0238">DNA-binding</keyword>
<dbReference type="GO" id="GO:0016787">
    <property type="term" value="F:hydrolase activity"/>
    <property type="evidence" value="ECO:0007669"/>
    <property type="project" value="UniProtKB-KW"/>
</dbReference>
<evidence type="ECO:0000256" key="1">
    <source>
        <dbReference type="ARBA" id="ARBA00022741"/>
    </source>
</evidence>
<evidence type="ECO:0000256" key="7">
    <source>
        <dbReference type="ARBA" id="ARBA00023204"/>
    </source>
</evidence>
<dbReference type="PATRIC" id="fig|1341156.4.peg.2576"/>
<evidence type="ECO:0000256" key="4">
    <source>
        <dbReference type="ARBA" id="ARBA00022806"/>
    </source>
</evidence>
<name>A0A011VVH9_RUMAL</name>
<keyword evidence="1" id="KW-0547">Nucleotide-binding</keyword>
<dbReference type="RefSeq" id="WP_037289448.1">
    <property type="nucleotide sequence ID" value="NZ_JEOB01000004.1"/>
</dbReference>
<evidence type="ECO:0000256" key="5">
    <source>
        <dbReference type="ARBA" id="ARBA00022840"/>
    </source>
</evidence>
<feature type="domain" description="PD-(D/E)XK endonuclease-like" evidence="8">
    <location>
        <begin position="12"/>
        <end position="254"/>
    </location>
</feature>
<dbReference type="EMBL" id="JEOB01000004">
    <property type="protein sequence ID" value="EXM38578.1"/>
    <property type="molecule type" value="Genomic_DNA"/>
</dbReference>
<comment type="caution">
    <text evidence="9">The sequence shown here is derived from an EMBL/GenBank/DDBJ whole genome shotgun (WGS) entry which is preliminary data.</text>
</comment>
<sequence length="260" mass="31241">MSEYEFIFDNLRWSFSNLKSFGQCPFEWQLKYIDCERGVENIYGQFGSLCHKILEMYLKGDMKKDEMLPYYMDNFDSSVEYLVGDKYGSRDKLYRIGYVFFENYMFDITDNKIIGVEQKLDFDFNGKTFIGIIDLSYKDKDGNIIILDHKTAESPFGKSGSVKKTKEKDLLFYKRQLYLYCYGFYKQFGRMPKKIGWNFIRDNKTVLLDVKKEEYDEAVQWATDTIRKIYETDSFKKVDNYFYCNNLCQYRNICYKMTED</sequence>
<dbReference type="InterPro" id="IPR038726">
    <property type="entry name" value="PDDEXK_AddAB-type"/>
</dbReference>
<evidence type="ECO:0000256" key="3">
    <source>
        <dbReference type="ARBA" id="ARBA00022801"/>
    </source>
</evidence>
<dbReference type="GO" id="GO:0005524">
    <property type="term" value="F:ATP binding"/>
    <property type="evidence" value="ECO:0007669"/>
    <property type="project" value="UniProtKB-KW"/>
</dbReference>
<dbReference type="Proteomes" id="UP000021369">
    <property type="component" value="Unassembled WGS sequence"/>
</dbReference>
<dbReference type="SUPFAM" id="SSF52980">
    <property type="entry name" value="Restriction endonuclease-like"/>
    <property type="match status" value="1"/>
</dbReference>
<dbReference type="Gene3D" id="3.90.320.10">
    <property type="match status" value="1"/>
</dbReference>
<organism evidence="9 10">
    <name type="scientific">Ruminococcus albus SY3</name>
    <dbReference type="NCBI Taxonomy" id="1341156"/>
    <lineage>
        <taxon>Bacteria</taxon>
        <taxon>Bacillati</taxon>
        <taxon>Bacillota</taxon>
        <taxon>Clostridia</taxon>
        <taxon>Eubacteriales</taxon>
        <taxon>Oscillospiraceae</taxon>
        <taxon>Ruminococcus</taxon>
    </lineage>
</organism>
<dbReference type="OrthoDB" id="2080090at2"/>
<dbReference type="GO" id="GO:0003677">
    <property type="term" value="F:DNA binding"/>
    <property type="evidence" value="ECO:0007669"/>
    <property type="project" value="UniProtKB-KW"/>
</dbReference>
<reference evidence="9 10" key="1">
    <citation type="submission" date="2013-06" db="EMBL/GenBank/DDBJ databases">
        <title>Rumen cellulosomics: divergent fiber-degrading strategies revealed by comparative genome-wide analysis of six Ruminococcal strains.</title>
        <authorList>
            <person name="Dassa B."/>
            <person name="Borovok I."/>
            <person name="Lamed R."/>
            <person name="Flint H."/>
            <person name="Yeoman C.J."/>
            <person name="White B."/>
            <person name="Bayer E.A."/>
        </authorList>
    </citation>
    <scope>NUCLEOTIDE SEQUENCE [LARGE SCALE GENOMIC DNA]</scope>
    <source>
        <strain evidence="9 10">SY3</strain>
    </source>
</reference>
<keyword evidence="7" id="KW-0234">DNA repair</keyword>
<evidence type="ECO:0000313" key="10">
    <source>
        <dbReference type="Proteomes" id="UP000021369"/>
    </source>
</evidence>
<dbReference type="InterPro" id="IPR011335">
    <property type="entry name" value="Restrct_endonuc-II-like"/>
</dbReference>
<evidence type="ECO:0000256" key="6">
    <source>
        <dbReference type="ARBA" id="ARBA00023125"/>
    </source>
</evidence>
<keyword evidence="2" id="KW-0227">DNA damage</keyword>